<evidence type="ECO:0000256" key="1">
    <source>
        <dbReference type="SAM" id="MobiDB-lite"/>
    </source>
</evidence>
<accession>B5H986</accession>
<feature type="region of interest" description="Disordered" evidence="1">
    <location>
        <begin position="1"/>
        <end position="127"/>
    </location>
</feature>
<sequence>RTQPPLPCALRSRPRPRPLPQRRAARVRRQPGRACRRARSHRRRRRSSGRARGRRPPRCARPARPASGSHRRRSPLLPEQRSAQRAARRGRETLGRPPFAAGPCRGRRDGARRWPVPARYQRARPSV</sequence>
<keyword evidence="3" id="KW-1185">Reference proteome</keyword>
<gene>
    <name evidence="2" type="ORF">SSDG_01716</name>
</gene>
<feature type="compositionally biased region" description="Basic residues" evidence="1">
    <location>
        <begin position="23"/>
        <end position="58"/>
    </location>
</feature>
<dbReference type="AlphaFoldDB" id="B5H986"/>
<feature type="non-terminal residue" evidence="2">
    <location>
        <position position="127"/>
    </location>
</feature>
<name>B5H986_STRE2</name>
<dbReference type="EMBL" id="CM000950">
    <property type="protein sequence ID" value="EDY63397.2"/>
    <property type="molecule type" value="Genomic_DNA"/>
</dbReference>
<dbReference type="GO" id="GO:0004812">
    <property type="term" value="F:aminoacyl-tRNA ligase activity"/>
    <property type="evidence" value="ECO:0007669"/>
    <property type="project" value="UniProtKB-KW"/>
</dbReference>
<keyword evidence="2" id="KW-0436">Ligase</keyword>
<evidence type="ECO:0000313" key="2">
    <source>
        <dbReference type="EMBL" id="EDY63397.2"/>
    </source>
</evidence>
<reference evidence="3" key="1">
    <citation type="submission" date="2008-02" db="EMBL/GenBank/DDBJ databases">
        <authorList>
            <consortium name="The Broad Institute Genome Sequencing Platform"/>
            <person name="Fischbach M."/>
            <person name="Ward D."/>
            <person name="Young S."/>
            <person name="Jaffe D."/>
            <person name="Gnerre S."/>
            <person name="Berlin A."/>
            <person name="Heiman D."/>
            <person name="Hepburn T."/>
            <person name="Sykes S."/>
            <person name="Alvarado L."/>
            <person name="Kodira C.D."/>
            <person name="Straight P."/>
            <person name="Clardy J."/>
            <person name="Hung D."/>
            <person name="Kolter R."/>
            <person name="Mekalanos J."/>
            <person name="Walker S."/>
            <person name="Walsh C.T."/>
            <person name="Lander E."/>
            <person name="Galagan J."/>
            <person name="Nusbaum C."/>
            <person name="Birren B."/>
        </authorList>
    </citation>
    <scope>NUCLEOTIDE SEQUENCE [LARGE SCALE GENOMIC DNA]</scope>
    <source>
        <strain evidence="3">ATCC 25486 / DSM 40338 / CBS 914.69 / JCM 4507 / NBRC 13074 / NRRL 2958 / 5647</strain>
    </source>
</reference>
<feature type="non-terminal residue" evidence="2">
    <location>
        <position position="1"/>
    </location>
</feature>
<dbReference type="HOGENOM" id="CLU_1975362_0_0_11"/>
<dbReference type="Proteomes" id="UP000002805">
    <property type="component" value="Chromosome"/>
</dbReference>
<protein>
    <submittedName>
        <fullName evidence="2">Arginyl-tRNA synthetase</fullName>
    </submittedName>
</protein>
<evidence type="ECO:0000313" key="3">
    <source>
        <dbReference type="Proteomes" id="UP000002805"/>
    </source>
</evidence>
<proteinExistence type="predicted"/>
<organism evidence="2 3">
    <name type="scientific">Streptomyces pristinaespiralis (strain ATCC 25486 / DSM 40338 / CBS 914.69 / JCM 4507 / KCC S-0507 / NBRC 13074 / NRRL 2958 / 5647)</name>
    <dbReference type="NCBI Taxonomy" id="457429"/>
    <lineage>
        <taxon>Bacteria</taxon>
        <taxon>Bacillati</taxon>
        <taxon>Actinomycetota</taxon>
        <taxon>Actinomycetes</taxon>
        <taxon>Kitasatosporales</taxon>
        <taxon>Streptomycetaceae</taxon>
        <taxon>Streptomyces</taxon>
    </lineage>
</organism>
<reference evidence="3" key="2">
    <citation type="submission" date="2009-10" db="EMBL/GenBank/DDBJ databases">
        <title>The genome sequence of Streptomyces pristinaespiralis strain ATCC 25486.</title>
        <authorList>
            <consortium name="The Broad Institute Genome Sequencing Platform"/>
            <consortium name="Broad Institute Microbial Sequencing Center"/>
            <person name="Fischbach M."/>
            <person name="Godfrey P."/>
            <person name="Ward D."/>
            <person name="Young S."/>
            <person name="Zeng Q."/>
            <person name="Koehrsen M."/>
            <person name="Alvarado L."/>
            <person name="Berlin A.M."/>
            <person name="Bochicchio J."/>
            <person name="Borenstein D."/>
            <person name="Chapman S.B."/>
            <person name="Chen Z."/>
            <person name="Engels R."/>
            <person name="Freedman E."/>
            <person name="Gellesch M."/>
            <person name="Goldberg J."/>
            <person name="Griggs A."/>
            <person name="Gujja S."/>
            <person name="Heilman E.R."/>
            <person name="Heiman D.I."/>
            <person name="Hepburn T.A."/>
            <person name="Howarth C."/>
            <person name="Jen D."/>
            <person name="Larson L."/>
            <person name="Lewis B."/>
            <person name="Mehta T."/>
            <person name="Park D."/>
            <person name="Pearson M."/>
            <person name="Richards J."/>
            <person name="Roberts A."/>
            <person name="Saif S."/>
            <person name="Shea T.D."/>
            <person name="Shenoy N."/>
            <person name="Sisk P."/>
            <person name="Stolte C."/>
            <person name="Sykes S.N."/>
            <person name="Thomson T."/>
            <person name="Walk T."/>
            <person name="White J."/>
            <person name="Yandava C."/>
            <person name="Straight P."/>
            <person name="Clardy J."/>
            <person name="Hung D."/>
            <person name="Kolter R."/>
            <person name="Mekalanos J."/>
            <person name="Walker S."/>
            <person name="Walsh C.T."/>
            <person name="Wieland-Brown L.C."/>
            <person name="Haas B."/>
            <person name="Nusbaum C."/>
            <person name="Birren B."/>
        </authorList>
    </citation>
    <scope>NUCLEOTIDE SEQUENCE [LARGE SCALE GENOMIC DNA]</scope>
    <source>
        <strain evidence="3">ATCC 25486 / DSM 40338 / CBS 914.69 / JCM 4507 / NBRC 13074 / NRRL 2958 / 5647</strain>
    </source>
</reference>
<keyword evidence="2" id="KW-0030">Aminoacyl-tRNA synthetase</keyword>